<dbReference type="Gene3D" id="3.40.50.10190">
    <property type="entry name" value="BRCT domain"/>
    <property type="match status" value="1"/>
</dbReference>
<proteinExistence type="predicted"/>
<feature type="coiled-coil region" evidence="1">
    <location>
        <begin position="422"/>
        <end position="541"/>
    </location>
</feature>
<feature type="coiled-coil region" evidence="1">
    <location>
        <begin position="257"/>
        <end position="333"/>
    </location>
</feature>
<feature type="compositionally biased region" description="Polar residues" evidence="2">
    <location>
        <begin position="1196"/>
        <end position="1207"/>
    </location>
</feature>
<feature type="compositionally biased region" description="Polar residues" evidence="2">
    <location>
        <begin position="70"/>
        <end position="83"/>
    </location>
</feature>
<dbReference type="OrthoDB" id="2384350at2759"/>
<accession>A0A507CGZ9</accession>
<dbReference type="Gene3D" id="1.10.287.1490">
    <property type="match status" value="1"/>
</dbReference>
<keyword evidence="1" id="KW-0175">Coiled coil</keyword>
<comment type="caution">
    <text evidence="4">The sequence shown here is derived from an EMBL/GenBank/DDBJ whole genome shotgun (WGS) entry which is preliminary data.</text>
</comment>
<feature type="region of interest" description="Disordered" evidence="2">
    <location>
        <begin position="608"/>
        <end position="642"/>
    </location>
</feature>
<dbReference type="VEuPathDB" id="FungiDB:SeMB42_g07029"/>
<dbReference type="InterPro" id="IPR001357">
    <property type="entry name" value="BRCT_dom"/>
</dbReference>
<dbReference type="SUPFAM" id="SSF52113">
    <property type="entry name" value="BRCT domain"/>
    <property type="match status" value="1"/>
</dbReference>
<name>A0A507CGZ9_9FUNG</name>
<feature type="compositionally biased region" description="Low complexity" evidence="2">
    <location>
        <begin position="1261"/>
        <end position="1276"/>
    </location>
</feature>
<dbReference type="PROSITE" id="PS50172">
    <property type="entry name" value="BRCT"/>
    <property type="match status" value="1"/>
</dbReference>
<feature type="coiled-coil region" evidence="1">
    <location>
        <begin position="924"/>
        <end position="951"/>
    </location>
</feature>
<feature type="domain" description="BRCT" evidence="3">
    <location>
        <begin position="1397"/>
        <end position="1481"/>
    </location>
</feature>
<reference evidence="6 7" key="1">
    <citation type="journal article" date="2019" name="Sci. Rep.">
        <title>Comparative genomics of chytrid fungi reveal insights into the obligate biotrophic and pathogenic lifestyle of Synchytrium endobioticum.</title>
        <authorList>
            <person name="van de Vossenberg B.T.L.H."/>
            <person name="Warris S."/>
            <person name="Nguyen H.D.T."/>
            <person name="van Gent-Pelzer M.P.E."/>
            <person name="Joly D.L."/>
            <person name="van de Geest H.C."/>
            <person name="Bonants P.J.M."/>
            <person name="Smith D.S."/>
            <person name="Levesque C.A."/>
            <person name="van der Lee T.A.J."/>
        </authorList>
    </citation>
    <scope>NUCLEOTIDE SEQUENCE [LARGE SCALE GENOMIC DNA]</scope>
    <source>
        <strain evidence="5 7">LEV6574</strain>
        <strain evidence="4 6">MB42</strain>
    </source>
</reference>
<keyword evidence="6" id="KW-1185">Reference proteome</keyword>
<feature type="compositionally biased region" description="Polar residues" evidence="2">
    <location>
        <begin position="1282"/>
        <end position="1315"/>
    </location>
</feature>
<feature type="coiled-coil region" evidence="1">
    <location>
        <begin position="148"/>
        <end position="186"/>
    </location>
</feature>
<protein>
    <recommendedName>
        <fullName evidence="3">BRCT domain-containing protein</fullName>
    </recommendedName>
</protein>
<feature type="region of interest" description="Disordered" evidence="2">
    <location>
        <begin position="24"/>
        <end position="111"/>
    </location>
</feature>
<evidence type="ECO:0000313" key="4">
    <source>
        <dbReference type="EMBL" id="TPX36813.1"/>
    </source>
</evidence>
<feature type="compositionally biased region" description="Polar residues" evidence="2">
    <location>
        <begin position="614"/>
        <end position="625"/>
    </location>
</feature>
<feature type="compositionally biased region" description="Basic and acidic residues" evidence="2">
    <location>
        <begin position="1164"/>
        <end position="1186"/>
    </location>
</feature>
<evidence type="ECO:0000256" key="2">
    <source>
        <dbReference type="SAM" id="MobiDB-lite"/>
    </source>
</evidence>
<feature type="coiled-coil region" evidence="1">
    <location>
        <begin position="847"/>
        <end position="892"/>
    </location>
</feature>
<feature type="compositionally biased region" description="Polar residues" evidence="2">
    <location>
        <begin position="1334"/>
        <end position="1360"/>
    </location>
</feature>
<evidence type="ECO:0000313" key="6">
    <source>
        <dbReference type="Proteomes" id="UP000317494"/>
    </source>
</evidence>
<feature type="region of interest" description="Disordered" evidence="2">
    <location>
        <begin position="1088"/>
        <end position="1378"/>
    </location>
</feature>
<organism evidence="4 6">
    <name type="scientific">Synchytrium endobioticum</name>
    <dbReference type="NCBI Taxonomy" id="286115"/>
    <lineage>
        <taxon>Eukaryota</taxon>
        <taxon>Fungi</taxon>
        <taxon>Fungi incertae sedis</taxon>
        <taxon>Chytridiomycota</taxon>
        <taxon>Chytridiomycota incertae sedis</taxon>
        <taxon>Chytridiomycetes</taxon>
        <taxon>Synchytriales</taxon>
        <taxon>Synchytriaceae</taxon>
        <taxon>Synchytrium</taxon>
    </lineage>
</organism>
<evidence type="ECO:0000313" key="5">
    <source>
        <dbReference type="EMBL" id="TPX45724.1"/>
    </source>
</evidence>
<dbReference type="PANTHER" id="PTHR23159:SF31">
    <property type="entry name" value="CENTROSOME-ASSOCIATED PROTEIN CEP250 ISOFORM X1"/>
    <property type="match status" value="1"/>
</dbReference>
<dbReference type="EMBL" id="QEAN01000446">
    <property type="protein sequence ID" value="TPX36813.1"/>
    <property type="molecule type" value="Genomic_DNA"/>
</dbReference>
<feature type="compositionally biased region" description="Polar residues" evidence="2">
    <location>
        <begin position="1092"/>
        <end position="1126"/>
    </location>
</feature>
<feature type="compositionally biased region" description="Low complexity" evidence="2">
    <location>
        <begin position="1208"/>
        <end position="1253"/>
    </location>
</feature>
<dbReference type="InterPro" id="IPR036420">
    <property type="entry name" value="BRCT_dom_sf"/>
</dbReference>
<dbReference type="Proteomes" id="UP000320475">
    <property type="component" value="Unassembled WGS sequence"/>
</dbReference>
<dbReference type="EMBL" id="QEAM01000132">
    <property type="protein sequence ID" value="TPX45724.1"/>
    <property type="molecule type" value="Genomic_DNA"/>
</dbReference>
<evidence type="ECO:0000256" key="1">
    <source>
        <dbReference type="SAM" id="Coils"/>
    </source>
</evidence>
<dbReference type="STRING" id="286115.A0A507CGZ9"/>
<evidence type="ECO:0000313" key="7">
    <source>
        <dbReference type="Proteomes" id="UP000320475"/>
    </source>
</evidence>
<feature type="coiled-coil region" evidence="1">
    <location>
        <begin position="1054"/>
        <end position="1088"/>
    </location>
</feature>
<dbReference type="Proteomes" id="UP000317494">
    <property type="component" value="Unassembled WGS sequence"/>
</dbReference>
<gene>
    <name evidence="5" type="ORF">SeLEV6574_g03710</name>
    <name evidence="4" type="ORF">SeMB42_g07029</name>
</gene>
<evidence type="ECO:0000259" key="3">
    <source>
        <dbReference type="PROSITE" id="PS50172"/>
    </source>
</evidence>
<dbReference type="PANTHER" id="PTHR23159">
    <property type="entry name" value="CENTROSOMAL PROTEIN 2"/>
    <property type="match status" value="1"/>
</dbReference>
<sequence>MQVPCIESLDTTRSLEIPQKRLRLRPMLATPEAETAPPTRPGDVHLLGGTDAMDPQTIPSPSPALPSLSDLHQSPPSQQTKDMTATAGTTTAVNEHNRIPSKIVSDDSVPSPAVASVAEWTKMHEENALLKQQSKSWEEVCAHKDAQVREFKRLVEESQRNAAQEEAELNNELEELKRQIVHLEGLAKKTSSPGTADASSEPHATYVMKGVLEKLGVSQVVCQRLRKLNSELQDDAAASKAILAHTKSNLSGAQSTNSKLTDENKQKQTMIDNLEGETQRLREQLATTQTHLTTAKSQIDQLTPQLDNVQAERDALAAAQADLEKRVAEMEKSALSAADVAKQRTEWKTKFYTSQKETEQARGQLANVVKDYETLKQEHWISRNDASAREKLSTREIGDLREQIRREQIASADKDVQLRSLRDKLQQKVVAVEDQLKASQQQVTNLQQDLAAAIGAKDAAQTNANSIYSDMLNGIEGAIKNSREELSRSQADNQRLGNEVRALLETKTNLDSQLHQLRQSTADLENLLRTANAKVAELEQRPGGGDPRLPARILDLEAQLQTVINAHKTTNENHANELQASRNHISHLEMALTTADTVNQGLKKRLGELEQERTSTPSVNSQIEQLQREKTNAEDDADDSRKQMTHAVRLLEGLKRDNAKLEEEKAKLEQDVKSSSVQRDDYCEKLAQARNLIIIDADRIETLRTEIEELRNEKNVLNTKVQDLETTIENFRAAGRNLQEQVSGYARDLEPFEQLRQQIAEMESHLAQVNLMKERYAKFERRLGEVSGDRDRELRVARGRIMELEDLLKSTDARARSIQNDLDAVRIQFINRSEAHERDVADLDVVNQELAQERGVLQDELVRERQARTLDKETSQREKVELQKRLNLAVAQVQTSVGRDEIESLKAVYRQDVDNFKSKFEKEVHALQTDKVNLSAHIESLEARLREARRNSSISKPIKMPPDTQLIEENMKLHGELASLQLQWRELIVLKASCETQIEYYRKKLLQESDSRRSVEMQLQNMKAYSAQLACRITAAEDCEADMRKREADAQQNMAKIAALLTKSRKEIEELRDENQKCHELIQWHEEERQTTQEIASRSKTSIVIGNSSKTNSTDGQNRGSGSISNKRGKGPLAESMPIVIDDSPPQPQQQLQSGPTTELPPLELKRKLSERDVSGESNKKARRESSLVTEPTPITIKTPSLLNGTISLPPSVSQTQSSPSSRISALPLRSSSAQPQSASIATPQPSPQQQQSCLSVGKGRSAPPSAQPRSSPTQSHGGVNGNTDEAPSQPPSATSSRVLSPTDTSTSTNANVASATMVIDDDDAAEEKRPTVSRMSPKQVSSIDEPSSTSSASITTNGSPPDEQPTPLSVAASHSAAPHIADPSPVVMVATSGFKSTEPLFNGNLNNQLQSAVEKLGGIYHPGGSDDFVAGITHVIIGGNTKTFKTYCAAMLGKWLIFEYLWVFDSLKAGKWLPEGPYGVRMALAPPFRGKKYYIADSFKEENKDTASAKQAYRLNFATKLIQFGGGCFVESVKEADCVLKGRNDKTHYAASIEWNELLRQIGHPNWRRSQLPLAGVQPNP</sequence>